<protein>
    <recommendedName>
        <fullName evidence="16">E3 ubiquitin-protein ligase MARCHF5</fullName>
        <ecNumber evidence="5">2.3.2.27</ecNumber>
    </recommendedName>
    <alternativeName>
        <fullName evidence="18">Membrane-associated RING finger protein 5</fullName>
    </alternativeName>
    <alternativeName>
        <fullName evidence="17">Membrane-associated RING-CH protein V</fullName>
    </alternativeName>
    <alternativeName>
        <fullName evidence="19">RING-type E3 ubiquitin transferase MARCHF5</fullName>
    </alternativeName>
</protein>
<evidence type="ECO:0000256" key="3">
    <source>
        <dbReference type="ARBA" id="ARBA00004294"/>
    </source>
</evidence>
<dbReference type="InterPro" id="IPR001841">
    <property type="entry name" value="Znf_RING"/>
</dbReference>
<evidence type="ECO:0000256" key="11">
    <source>
        <dbReference type="ARBA" id="ARBA00022787"/>
    </source>
</evidence>
<dbReference type="GO" id="GO:0008270">
    <property type="term" value="F:zinc ion binding"/>
    <property type="evidence" value="ECO:0007669"/>
    <property type="project" value="UniProtKB-KW"/>
</dbReference>
<reference evidence="25" key="1">
    <citation type="submission" date="2020-07" db="EMBL/GenBank/DDBJ databases">
        <title>Multicomponent nature underlies the extraordinary mechanical properties of spider dragline silk.</title>
        <authorList>
            <person name="Kono N."/>
            <person name="Nakamura H."/>
            <person name="Mori M."/>
            <person name="Yoshida Y."/>
            <person name="Ohtoshi R."/>
            <person name="Malay A.D."/>
            <person name="Moran D.A.P."/>
            <person name="Tomita M."/>
            <person name="Numata K."/>
            <person name="Arakawa K."/>
        </authorList>
    </citation>
    <scope>NUCLEOTIDE SEQUENCE</scope>
</reference>
<evidence type="ECO:0000259" key="24">
    <source>
        <dbReference type="PROSITE" id="PS51292"/>
    </source>
</evidence>
<dbReference type="PROSITE" id="PS50089">
    <property type="entry name" value="ZF_RING_2"/>
    <property type="match status" value="1"/>
</dbReference>
<keyword evidence="10" id="KW-0833">Ubl conjugation pathway</keyword>
<dbReference type="InterPro" id="IPR013083">
    <property type="entry name" value="Znf_RING/FYVE/PHD"/>
</dbReference>
<comment type="caution">
    <text evidence="25">The sequence shown here is derived from an EMBL/GenBank/DDBJ whole genome shotgun (WGS) entry which is preliminary data.</text>
</comment>
<evidence type="ECO:0000256" key="1">
    <source>
        <dbReference type="ARBA" id="ARBA00000900"/>
    </source>
</evidence>
<evidence type="ECO:0000259" key="23">
    <source>
        <dbReference type="PROSITE" id="PS50089"/>
    </source>
</evidence>
<comment type="subcellular location">
    <subcellularLocation>
        <location evidence="2">Mitochondrion membrane</location>
        <topology evidence="2">Multi-pass membrane protein</topology>
    </subcellularLocation>
    <subcellularLocation>
        <location evidence="3">Mitochondrion outer membrane</location>
    </subcellularLocation>
</comment>
<evidence type="ECO:0000256" key="2">
    <source>
        <dbReference type="ARBA" id="ARBA00004225"/>
    </source>
</evidence>
<evidence type="ECO:0000256" key="7">
    <source>
        <dbReference type="ARBA" id="ARBA00022692"/>
    </source>
</evidence>
<feature type="domain" description="RING-type" evidence="23">
    <location>
        <begin position="54"/>
        <end position="109"/>
    </location>
</feature>
<comment type="catalytic activity">
    <reaction evidence="1">
        <text>S-ubiquitinyl-[E2 ubiquitin-conjugating enzyme]-L-cysteine + [acceptor protein]-L-lysine = [E2 ubiquitin-conjugating enzyme]-L-cysteine + N(6)-ubiquitinyl-[acceptor protein]-L-lysine.</text>
        <dbReference type="EC" id="2.3.2.27"/>
    </reaction>
</comment>
<evidence type="ECO:0000256" key="19">
    <source>
        <dbReference type="ARBA" id="ARBA00043231"/>
    </source>
</evidence>
<sequence>MSTDFFPGLATKSYKICMKSKMTDESETFPVIVNTQEVHVPVENNNPNDNRVNCWVCFGSTEDDKDAEWVQPCKCRGTTKWVHQTCLQRWIDEKQKGNSSATVTCPQCNAEYILVFPPFGRLVFVLDMADRIIYKVCPLVTAGIVVGSIYWTAVTYGAVTVMQILGHKEGLNSMEQADPLVLLVGLPTIPVMLVLGKMIRWEDYLLRLWRRYWSKLPNFSKLLGRATDINNGNTADRPPPDIPAFNDPISATRVLCGALLLPTMATVFGRVFFAHISQNPQRTLLGGITFIVMKGVLKMYLRQQQYVRQCQRKILNYDKSSVIPQSPTHSQSSQTDCTATTSSGSSSASDF</sequence>
<keyword evidence="9 20" id="KW-0863">Zinc-finger</keyword>
<evidence type="ECO:0000256" key="6">
    <source>
        <dbReference type="ARBA" id="ARBA00022679"/>
    </source>
</evidence>
<keyword evidence="6" id="KW-0808">Transferase</keyword>
<evidence type="ECO:0000256" key="10">
    <source>
        <dbReference type="ARBA" id="ARBA00022786"/>
    </source>
</evidence>
<dbReference type="SMART" id="SM00744">
    <property type="entry name" value="RINGv"/>
    <property type="match status" value="1"/>
</dbReference>
<feature type="transmembrane region" description="Helical" evidence="22">
    <location>
        <begin position="254"/>
        <end position="277"/>
    </location>
</feature>
<dbReference type="InterPro" id="IPR011016">
    <property type="entry name" value="Znf_RING-CH"/>
</dbReference>
<dbReference type="GO" id="GO:0061630">
    <property type="term" value="F:ubiquitin protein ligase activity"/>
    <property type="evidence" value="ECO:0007669"/>
    <property type="project" value="UniProtKB-EC"/>
</dbReference>
<accession>A0A8X6HAY9</accession>
<dbReference type="OrthoDB" id="5817083at2759"/>
<evidence type="ECO:0000256" key="15">
    <source>
        <dbReference type="ARBA" id="ARBA00023136"/>
    </source>
</evidence>
<feature type="transmembrane region" description="Helical" evidence="22">
    <location>
        <begin position="283"/>
        <end position="301"/>
    </location>
</feature>
<dbReference type="AlphaFoldDB" id="A0A8X6HAY9"/>
<evidence type="ECO:0000256" key="22">
    <source>
        <dbReference type="SAM" id="Phobius"/>
    </source>
</evidence>
<dbReference type="SUPFAM" id="SSF57850">
    <property type="entry name" value="RING/U-box"/>
    <property type="match status" value="1"/>
</dbReference>
<evidence type="ECO:0000256" key="14">
    <source>
        <dbReference type="ARBA" id="ARBA00023128"/>
    </source>
</evidence>
<feature type="transmembrane region" description="Helical" evidence="22">
    <location>
        <begin position="136"/>
        <end position="159"/>
    </location>
</feature>
<dbReference type="FunFam" id="3.30.40.10:FF:000262">
    <property type="entry name" value="E3 ubiquitin-protein ligase MARCH5"/>
    <property type="match status" value="1"/>
</dbReference>
<evidence type="ECO:0000256" key="20">
    <source>
        <dbReference type="PROSITE-ProRule" id="PRU00175"/>
    </source>
</evidence>
<keyword evidence="26" id="KW-1185">Reference proteome</keyword>
<dbReference type="PROSITE" id="PS51292">
    <property type="entry name" value="ZF_RING_CH"/>
    <property type="match status" value="1"/>
</dbReference>
<keyword evidence="13 22" id="KW-1133">Transmembrane helix</keyword>
<keyword evidence="8" id="KW-0479">Metal-binding</keyword>
<keyword evidence="7 22" id="KW-0812">Transmembrane</keyword>
<keyword evidence="14" id="KW-0496">Mitochondrion</keyword>
<evidence type="ECO:0000313" key="26">
    <source>
        <dbReference type="Proteomes" id="UP000887116"/>
    </source>
</evidence>
<evidence type="ECO:0000256" key="21">
    <source>
        <dbReference type="SAM" id="MobiDB-lite"/>
    </source>
</evidence>
<dbReference type="Proteomes" id="UP000887116">
    <property type="component" value="Unassembled WGS sequence"/>
</dbReference>
<feature type="compositionally biased region" description="Low complexity" evidence="21">
    <location>
        <begin position="324"/>
        <end position="351"/>
    </location>
</feature>
<dbReference type="PANTHER" id="PTHR46283">
    <property type="entry name" value="E3 UBIQUITIN-PROTEIN LIGASE MARCH5"/>
    <property type="match status" value="1"/>
</dbReference>
<comment type="pathway">
    <text evidence="4">Protein modification; protein ubiquitination.</text>
</comment>
<dbReference type="Gene3D" id="3.30.40.10">
    <property type="entry name" value="Zinc/RING finger domain, C3HC4 (zinc finger)"/>
    <property type="match status" value="1"/>
</dbReference>
<evidence type="ECO:0000313" key="25">
    <source>
        <dbReference type="EMBL" id="GFQ83184.1"/>
    </source>
</evidence>
<keyword evidence="12" id="KW-0862">Zinc</keyword>
<evidence type="ECO:0000256" key="17">
    <source>
        <dbReference type="ARBA" id="ARBA00043044"/>
    </source>
</evidence>
<gene>
    <name evidence="25" type="primary">MARCHF5</name>
    <name evidence="25" type="ORF">TNCT_408491</name>
</gene>
<name>A0A8X6HAY9_TRICU</name>
<evidence type="ECO:0000256" key="12">
    <source>
        <dbReference type="ARBA" id="ARBA00022833"/>
    </source>
</evidence>
<evidence type="ECO:0000256" key="5">
    <source>
        <dbReference type="ARBA" id="ARBA00012483"/>
    </source>
</evidence>
<keyword evidence="15 22" id="KW-0472">Membrane</keyword>
<dbReference type="Pfam" id="PF12906">
    <property type="entry name" value="RINGv"/>
    <property type="match status" value="1"/>
</dbReference>
<evidence type="ECO:0000256" key="4">
    <source>
        <dbReference type="ARBA" id="ARBA00004906"/>
    </source>
</evidence>
<dbReference type="GO" id="GO:0005741">
    <property type="term" value="C:mitochondrial outer membrane"/>
    <property type="evidence" value="ECO:0007669"/>
    <property type="project" value="UniProtKB-SubCell"/>
</dbReference>
<evidence type="ECO:0000256" key="13">
    <source>
        <dbReference type="ARBA" id="ARBA00022989"/>
    </source>
</evidence>
<dbReference type="EMBL" id="BMAO01022623">
    <property type="protein sequence ID" value="GFQ83184.1"/>
    <property type="molecule type" value="Genomic_DNA"/>
</dbReference>
<proteinExistence type="predicted"/>
<dbReference type="CDD" id="cd16701">
    <property type="entry name" value="RING_CH-C4HC3_MARCH5"/>
    <property type="match status" value="1"/>
</dbReference>
<organism evidence="25 26">
    <name type="scientific">Trichonephila clavata</name>
    <name type="common">Joro spider</name>
    <name type="synonym">Nephila clavata</name>
    <dbReference type="NCBI Taxonomy" id="2740835"/>
    <lineage>
        <taxon>Eukaryota</taxon>
        <taxon>Metazoa</taxon>
        <taxon>Ecdysozoa</taxon>
        <taxon>Arthropoda</taxon>
        <taxon>Chelicerata</taxon>
        <taxon>Arachnida</taxon>
        <taxon>Araneae</taxon>
        <taxon>Araneomorphae</taxon>
        <taxon>Entelegynae</taxon>
        <taxon>Araneoidea</taxon>
        <taxon>Nephilidae</taxon>
        <taxon>Trichonephila</taxon>
    </lineage>
</organism>
<feature type="region of interest" description="Disordered" evidence="21">
    <location>
        <begin position="321"/>
        <end position="351"/>
    </location>
</feature>
<evidence type="ECO:0000256" key="8">
    <source>
        <dbReference type="ARBA" id="ARBA00022723"/>
    </source>
</evidence>
<keyword evidence="11" id="KW-1000">Mitochondrion outer membrane</keyword>
<feature type="domain" description="RING-CH-type" evidence="24">
    <location>
        <begin position="46"/>
        <end position="115"/>
    </location>
</feature>
<feature type="transmembrane region" description="Helical" evidence="22">
    <location>
        <begin position="179"/>
        <end position="199"/>
    </location>
</feature>
<dbReference type="EC" id="2.3.2.27" evidence="5"/>
<evidence type="ECO:0000256" key="18">
    <source>
        <dbReference type="ARBA" id="ARBA00043185"/>
    </source>
</evidence>
<evidence type="ECO:0000256" key="9">
    <source>
        <dbReference type="ARBA" id="ARBA00022771"/>
    </source>
</evidence>
<evidence type="ECO:0000256" key="16">
    <source>
        <dbReference type="ARBA" id="ARBA00040151"/>
    </source>
</evidence>